<gene>
    <name evidence="1" type="ORF">GT728_05905</name>
</gene>
<evidence type="ECO:0000313" key="2">
    <source>
        <dbReference type="Proteomes" id="UP000477285"/>
    </source>
</evidence>
<reference evidence="1 2" key="1">
    <citation type="journal article" date="2019" name="Nat. Med.">
        <title>A library of human gut bacterial isolates paired with longitudinal multiomics data enables mechanistic microbiome research.</title>
        <authorList>
            <person name="Poyet M."/>
            <person name="Groussin M."/>
            <person name="Gibbons S.M."/>
            <person name="Avila-Pacheco J."/>
            <person name="Jiang X."/>
            <person name="Kearney S.M."/>
            <person name="Perrotta A.R."/>
            <person name="Berdy B."/>
            <person name="Zhao S."/>
            <person name="Lieberman T.D."/>
            <person name="Swanson P.K."/>
            <person name="Smith M."/>
            <person name="Roesemann S."/>
            <person name="Alexander J.E."/>
            <person name="Rich S.A."/>
            <person name="Livny J."/>
            <person name="Vlamakis H."/>
            <person name="Clish C."/>
            <person name="Bullock K."/>
            <person name="Deik A."/>
            <person name="Scott J."/>
            <person name="Pierce K.A."/>
            <person name="Xavier R.J."/>
            <person name="Alm E.J."/>
        </authorList>
    </citation>
    <scope>NUCLEOTIDE SEQUENCE [LARGE SCALE GENOMIC DNA]</scope>
    <source>
        <strain evidence="1 2">BIOML-A1</strain>
    </source>
</reference>
<organism evidence="1 2">
    <name type="scientific">Blautia wexlerae</name>
    <dbReference type="NCBI Taxonomy" id="418240"/>
    <lineage>
        <taxon>Bacteria</taxon>
        <taxon>Bacillati</taxon>
        <taxon>Bacillota</taxon>
        <taxon>Clostridia</taxon>
        <taxon>Lachnospirales</taxon>
        <taxon>Lachnospiraceae</taxon>
        <taxon>Blautia</taxon>
    </lineage>
</organism>
<proteinExistence type="predicted"/>
<sequence length="65" mass="7592">MEKKLFVNTIIAAYNAQAVNPELMFVKQSDRNAAQEKTVYYTLDNVNFNESQELIKNKPLEFHLK</sequence>
<dbReference type="Proteomes" id="UP000477285">
    <property type="component" value="Unassembled WGS sequence"/>
</dbReference>
<protein>
    <submittedName>
        <fullName evidence="1">Uncharacterized protein</fullName>
    </submittedName>
</protein>
<accession>A0A6L8T1E2</accession>
<dbReference type="EMBL" id="WWVQ01000010">
    <property type="protein sequence ID" value="MZL32752.1"/>
    <property type="molecule type" value="Genomic_DNA"/>
</dbReference>
<name>A0A6L8T1E2_9FIRM</name>
<comment type="caution">
    <text evidence="1">The sequence shown here is derived from an EMBL/GenBank/DDBJ whole genome shotgun (WGS) entry which is preliminary data.</text>
</comment>
<dbReference type="AlphaFoldDB" id="A0A6L8T1E2"/>
<evidence type="ECO:0000313" key="1">
    <source>
        <dbReference type="EMBL" id="MZL32752.1"/>
    </source>
</evidence>
<dbReference type="RefSeq" id="WP_008703313.1">
    <property type="nucleotide sequence ID" value="NZ_BTHH01000006.1"/>
</dbReference>